<sequence length="177" mass="19889">MGGGDDLLSNGSPVYLLLDNAINKKRAMHIVSTLIRRRALGEDQEQRPWRVRGGGRTSTARAAGPVCTPDGLGMSAGREPRLIKSRLIISDLRAFFLLAHRICLVPTQRDAGQETSTPKAVTDEGGRVQLLRERKDDEGSRRGVGRQRISKRRDKAIKSVAHDNRMRQPLRHRLRRR</sequence>
<feature type="compositionally biased region" description="Basic and acidic residues" evidence="1">
    <location>
        <begin position="156"/>
        <end position="166"/>
    </location>
</feature>
<dbReference type="AlphaFoldDB" id="A0A4C1TFV4"/>
<evidence type="ECO:0000313" key="3">
    <source>
        <dbReference type="Proteomes" id="UP000299102"/>
    </source>
</evidence>
<name>A0A4C1TFV4_EUMVA</name>
<gene>
    <name evidence="2" type="ORF">EVAR_79355_1</name>
</gene>
<feature type="region of interest" description="Disordered" evidence="1">
    <location>
        <begin position="46"/>
        <end position="72"/>
    </location>
</feature>
<evidence type="ECO:0000313" key="2">
    <source>
        <dbReference type="EMBL" id="GBP13024.1"/>
    </source>
</evidence>
<reference evidence="2 3" key="1">
    <citation type="journal article" date="2019" name="Commun. Biol.">
        <title>The bagworm genome reveals a unique fibroin gene that provides high tensile strength.</title>
        <authorList>
            <person name="Kono N."/>
            <person name="Nakamura H."/>
            <person name="Ohtoshi R."/>
            <person name="Tomita M."/>
            <person name="Numata K."/>
            <person name="Arakawa K."/>
        </authorList>
    </citation>
    <scope>NUCLEOTIDE SEQUENCE [LARGE SCALE GENOMIC DNA]</scope>
</reference>
<feature type="compositionally biased region" description="Basic residues" evidence="1">
    <location>
        <begin position="168"/>
        <end position="177"/>
    </location>
</feature>
<keyword evidence="3" id="KW-1185">Reference proteome</keyword>
<accession>A0A4C1TFV4</accession>
<dbReference type="EMBL" id="BGZK01000054">
    <property type="protein sequence ID" value="GBP13024.1"/>
    <property type="molecule type" value="Genomic_DNA"/>
</dbReference>
<evidence type="ECO:0000256" key="1">
    <source>
        <dbReference type="SAM" id="MobiDB-lite"/>
    </source>
</evidence>
<protein>
    <submittedName>
        <fullName evidence="2">Uncharacterized protein</fullName>
    </submittedName>
</protein>
<comment type="caution">
    <text evidence="2">The sequence shown here is derived from an EMBL/GenBank/DDBJ whole genome shotgun (WGS) entry which is preliminary data.</text>
</comment>
<feature type="compositionally biased region" description="Basic residues" evidence="1">
    <location>
        <begin position="143"/>
        <end position="155"/>
    </location>
</feature>
<feature type="region of interest" description="Disordered" evidence="1">
    <location>
        <begin position="134"/>
        <end position="177"/>
    </location>
</feature>
<organism evidence="2 3">
    <name type="scientific">Eumeta variegata</name>
    <name type="common">Bagworm moth</name>
    <name type="synonym">Eumeta japonica</name>
    <dbReference type="NCBI Taxonomy" id="151549"/>
    <lineage>
        <taxon>Eukaryota</taxon>
        <taxon>Metazoa</taxon>
        <taxon>Ecdysozoa</taxon>
        <taxon>Arthropoda</taxon>
        <taxon>Hexapoda</taxon>
        <taxon>Insecta</taxon>
        <taxon>Pterygota</taxon>
        <taxon>Neoptera</taxon>
        <taxon>Endopterygota</taxon>
        <taxon>Lepidoptera</taxon>
        <taxon>Glossata</taxon>
        <taxon>Ditrysia</taxon>
        <taxon>Tineoidea</taxon>
        <taxon>Psychidae</taxon>
        <taxon>Oiketicinae</taxon>
        <taxon>Eumeta</taxon>
    </lineage>
</organism>
<dbReference type="Proteomes" id="UP000299102">
    <property type="component" value="Unassembled WGS sequence"/>
</dbReference>
<proteinExistence type="predicted"/>